<keyword evidence="3" id="KW-0732">Signal</keyword>
<name>A0A1F5Z2H0_9BACT</name>
<dbReference type="InterPro" id="IPR059226">
    <property type="entry name" value="Choice_anch_Q_dom"/>
</dbReference>
<dbReference type="STRING" id="1798377.A2872_01110"/>
<keyword evidence="2" id="KW-0964">Secreted</keyword>
<dbReference type="Gene3D" id="2.160.20.10">
    <property type="entry name" value="Single-stranded right-handed beta-helix, Pectin lyase-like"/>
    <property type="match status" value="1"/>
</dbReference>
<dbReference type="InterPro" id="IPR055372">
    <property type="entry name" value="CBM96"/>
</dbReference>
<evidence type="ECO:0000259" key="4">
    <source>
        <dbReference type="Pfam" id="PF24517"/>
    </source>
</evidence>
<dbReference type="EMBL" id="MFJG01000023">
    <property type="protein sequence ID" value="OGG06312.1"/>
    <property type="molecule type" value="Genomic_DNA"/>
</dbReference>
<dbReference type="Proteomes" id="UP000178681">
    <property type="component" value="Unassembled WGS sequence"/>
</dbReference>
<evidence type="ECO:0000256" key="1">
    <source>
        <dbReference type="ARBA" id="ARBA00004613"/>
    </source>
</evidence>
<dbReference type="SUPFAM" id="SSF51126">
    <property type="entry name" value="Pectin lyase-like"/>
    <property type="match status" value="1"/>
</dbReference>
<sequence length="595" mass="62848">MKRRSRKFKGLKLPHLLVVILSLVGIVSLVGMTKFQPWRINAAGGTAYYVSNTGDDANLGTSPSTPWASLTKVNSRAFEPGDTINFARGSSWVGELAILSSGVSGNPITFQSYGTGNSPKITNPGPLGSWTKDIVIKGSWIVVKDFLLADASETGVLVLSGAQNNVVSGVEATNVGFGIEVAGSNNLITGNYAHDLHMVVNTVGGDDDYGAVGFAILGPNNEVSYNRCINCSATSYDYGSDGGTIELYGTVDGSYIHHNYGRATNGFIEMGGGSAKNVRVSYNVSDHNLYDFACLHVGGTFGSVFDNFQIDNNTIIQTTSRAGDYVLSCIDSPLEPSQLYFRNNIVYSSGSMAASGTFTHTNNVYYMTGGSPVGYALGPGEIVADPLFVNLATGDYQLKPDSPAINAGTPLGFTFDFNKSPVPVGDIPDIGAYEYQGTTPSATTVTLYPVADAFVSKGSGSGNGSSKYLKVDGSPTQVTYIKFNLSSLAGKVVTSASLSMRVYNPSAATQTIYSVSDIAWQENSIKYVNRPALGPIVATLTGGAKGSWPVANLTGLIQNKAGQVTSIGINQTNSDELWLYSRETSSKPKLTVTYN</sequence>
<gene>
    <name evidence="5" type="ORF">A2872_01110</name>
</gene>
<dbReference type="NCBIfam" id="NF041518">
    <property type="entry name" value="choice_anch_Q"/>
    <property type="match status" value="1"/>
</dbReference>
<feature type="domain" description="Carbohydrate-binding module family 96" evidence="4">
    <location>
        <begin position="444"/>
        <end position="594"/>
    </location>
</feature>
<comment type="subcellular location">
    <subcellularLocation>
        <location evidence="1">Secreted</location>
    </subcellularLocation>
</comment>
<dbReference type="GO" id="GO:0005576">
    <property type="term" value="C:extracellular region"/>
    <property type="evidence" value="ECO:0007669"/>
    <property type="project" value="UniProtKB-SubCell"/>
</dbReference>
<evidence type="ECO:0000256" key="2">
    <source>
        <dbReference type="ARBA" id="ARBA00022525"/>
    </source>
</evidence>
<evidence type="ECO:0000256" key="3">
    <source>
        <dbReference type="ARBA" id="ARBA00022729"/>
    </source>
</evidence>
<evidence type="ECO:0000313" key="6">
    <source>
        <dbReference type="Proteomes" id="UP000178681"/>
    </source>
</evidence>
<comment type="caution">
    <text evidence="5">The sequence shown here is derived from an EMBL/GenBank/DDBJ whole genome shotgun (WGS) entry which is preliminary data.</text>
</comment>
<protein>
    <recommendedName>
        <fullName evidence="4">Carbohydrate-binding module family 96 domain-containing protein</fullName>
    </recommendedName>
</protein>
<dbReference type="AlphaFoldDB" id="A0A1F5Z2H0"/>
<dbReference type="Pfam" id="PF24517">
    <property type="entry name" value="CBM96"/>
    <property type="match status" value="1"/>
</dbReference>
<proteinExistence type="predicted"/>
<accession>A0A1F5Z2H0</accession>
<organism evidence="5 6">
    <name type="scientific">Candidatus Gottesmanbacteria bacterium RIFCSPHIGHO2_01_FULL_42_12</name>
    <dbReference type="NCBI Taxonomy" id="1798377"/>
    <lineage>
        <taxon>Bacteria</taxon>
        <taxon>Candidatus Gottesmaniibacteriota</taxon>
    </lineage>
</organism>
<evidence type="ECO:0000313" key="5">
    <source>
        <dbReference type="EMBL" id="OGG06312.1"/>
    </source>
</evidence>
<reference evidence="5 6" key="1">
    <citation type="journal article" date="2016" name="Nat. Commun.">
        <title>Thousands of microbial genomes shed light on interconnected biogeochemical processes in an aquifer system.</title>
        <authorList>
            <person name="Anantharaman K."/>
            <person name="Brown C.T."/>
            <person name="Hug L.A."/>
            <person name="Sharon I."/>
            <person name="Castelle C.J."/>
            <person name="Probst A.J."/>
            <person name="Thomas B.C."/>
            <person name="Singh A."/>
            <person name="Wilkins M.J."/>
            <person name="Karaoz U."/>
            <person name="Brodie E.L."/>
            <person name="Williams K.H."/>
            <person name="Hubbard S.S."/>
            <person name="Banfield J.F."/>
        </authorList>
    </citation>
    <scope>NUCLEOTIDE SEQUENCE [LARGE SCALE GENOMIC DNA]</scope>
</reference>
<dbReference type="InterPro" id="IPR011050">
    <property type="entry name" value="Pectin_lyase_fold/virulence"/>
</dbReference>
<dbReference type="InterPro" id="IPR012334">
    <property type="entry name" value="Pectin_lyas_fold"/>
</dbReference>